<name>A0A7H4N1A2_9ENTR</name>
<organism evidence="1 2">
    <name type="scientific">Klebsiella michiganensis</name>
    <dbReference type="NCBI Taxonomy" id="1134687"/>
    <lineage>
        <taxon>Bacteria</taxon>
        <taxon>Pseudomonadati</taxon>
        <taxon>Pseudomonadota</taxon>
        <taxon>Gammaproteobacteria</taxon>
        <taxon>Enterobacterales</taxon>
        <taxon>Enterobacteriaceae</taxon>
        <taxon>Klebsiella/Raoultella group</taxon>
        <taxon>Klebsiella</taxon>
    </lineage>
</organism>
<reference evidence="1 2" key="1">
    <citation type="submission" date="2018-06" db="EMBL/GenBank/DDBJ databases">
        <authorList>
            <consortium name="Pathogen Informatics"/>
            <person name="Doyle S."/>
        </authorList>
    </citation>
    <scope>NUCLEOTIDE SEQUENCE [LARGE SCALE GENOMIC DNA]</scope>
    <source>
        <strain evidence="1 2">NCTC11685</strain>
    </source>
</reference>
<accession>A0A7H4N1A2</accession>
<gene>
    <name evidence="1" type="ORF">NCTC11685_01021</name>
</gene>
<comment type="caution">
    <text evidence="1">The sequence shown here is derived from an EMBL/GenBank/DDBJ whole genome shotgun (WGS) entry which is preliminary data.</text>
</comment>
<evidence type="ECO:0000313" key="1">
    <source>
        <dbReference type="EMBL" id="STV74378.1"/>
    </source>
</evidence>
<dbReference type="Proteomes" id="UP000254863">
    <property type="component" value="Unassembled WGS sequence"/>
</dbReference>
<dbReference type="AlphaFoldDB" id="A0A7H4N1A2"/>
<proteinExistence type="predicted"/>
<sequence length="93" mass="10487">MKLGDMAQAIRIFRENGLARQRLEQERDADWAVRELLARMTQRLQGCESFEDVIKVAELFAPKYRPGDPGPAVYSRYRSLADALRGAVAFSAA</sequence>
<protein>
    <submittedName>
        <fullName evidence="1">Diguanylate cyclase</fullName>
    </submittedName>
</protein>
<evidence type="ECO:0000313" key="2">
    <source>
        <dbReference type="Proteomes" id="UP000254863"/>
    </source>
</evidence>
<dbReference type="EMBL" id="UGMS01000001">
    <property type="protein sequence ID" value="STV74378.1"/>
    <property type="molecule type" value="Genomic_DNA"/>
</dbReference>